<name>A0A1J7INS3_9PEZI</name>
<evidence type="ECO:0000256" key="2">
    <source>
        <dbReference type="SAM" id="Phobius"/>
    </source>
</evidence>
<dbReference type="GO" id="GO:0016020">
    <property type="term" value="C:membrane"/>
    <property type="evidence" value="ECO:0007669"/>
    <property type="project" value="InterPro"/>
</dbReference>
<dbReference type="OrthoDB" id="41532at2759"/>
<dbReference type="InParanoid" id="A0A1J7INS3"/>
<keyword evidence="3" id="KW-0732">Signal</keyword>
<dbReference type="SUPFAM" id="SSF49313">
    <property type="entry name" value="Cadherin-like"/>
    <property type="match status" value="4"/>
</dbReference>
<reference evidence="5 6" key="1">
    <citation type="submission" date="2016-10" db="EMBL/GenBank/DDBJ databases">
        <title>Draft genome sequence of Coniochaeta ligniaria NRRL30616, a lignocellulolytic fungus for bioabatement of inhibitors in plant biomass hydrolysates.</title>
        <authorList>
            <consortium name="DOE Joint Genome Institute"/>
            <person name="Jimenez D.J."/>
            <person name="Hector R.E."/>
            <person name="Riley R."/>
            <person name="Sun H."/>
            <person name="Grigoriev I.V."/>
            <person name="Van Elsas J.D."/>
            <person name="Nichols N.N."/>
        </authorList>
    </citation>
    <scope>NUCLEOTIDE SEQUENCE [LARGE SCALE GENOMIC DNA]</scope>
    <source>
        <strain evidence="5 6">NRRL 30616</strain>
    </source>
</reference>
<dbReference type="AlphaFoldDB" id="A0A1J7INS3"/>
<evidence type="ECO:0000256" key="3">
    <source>
        <dbReference type="SAM" id="SignalP"/>
    </source>
</evidence>
<feature type="transmembrane region" description="Helical" evidence="2">
    <location>
        <begin position="473"/>
        <end position="497"/>
    </location>
</feature>
<feature type="region of interest" description="Disordered" evidence="1">
    <location>
        <begin position="424"/>
        <end position="467"/>
    </location>
</feature>
<dbReference type="GO" id="GO:0005509">
    <property type="term" value="F:calcium ion binding"/>
    <property type="evidence" value="ECO:0007669"/>
    <property type="project" value="InterPro"/>
</dbReference>
<dbReference type="Gene3D" id="2.60.40.10">
    <property type="entry name" value="Immunoglobulins"/>
    <property type="match status" value="4"/>
</dbReference>
<accession>A0A1J7INS3</accession>
<feature type="compositionally biased region" description="Polar residues" evidence="1">
    <location>
        <begin position="804"/>
        <end position="817"/>
    </location>
</feature>
<evidence type="ECO:0000313" key="6">
    <source>
        <dbReference type="Proteomes" id="UP000182658"/>
    </source>
</evidence>
<dbReference type="InterPro" id="IPR015919">
    <property type="entry name" value="Cadherin-like_sf"/>
</dbReference>
<protein>
    <recommendedName>
        <fullName evidence="4">Dystroglycan-type cadherin-like domain-containing protein</fullName>
    </recommendedName>
</protein>
<feature type="compositionally biased region" description="Polar residues" evidence="1">
    <location>
        <begin position="903"/>
        <end position="914"/>
    </location>
</feature>
<feature type="region of interest" description="Disordered" evidence="1">
    <location>
        <begin position="889"/>
        <end position="923"/>
    </location>
</feature>
<feature type="domain" description="Dystroglycan-type cadherin-like" evidence="4">
    <location>
        <begin position="22"/>
        <end position="121"/>
    </location>
</feature>
<keyword evidence="2" id="KW-0812">Transmembrane</keyword>
<dbReference type="SMART" id="SM00736">
    <property type="entry name" value="CADG"/>
    <property type="match status" value="2"/>
</dbReference>
<dbReference type="InterPro" id="IPR013783">
    <property type="entry name" value="Ig-like_fold"/>
</dbReference>
<gene>
    <name evidence="5" type="ORF">CONLIGDRAFT_393960</name>
</gene>
<evidence type="ECO:0000256" key="1">
    <source>
        <dbReference type="SAM" id="MobiDB-lite"/>
    </source>
</evidence>
<keyword evidence="6" id="KW-1185">Reference proteome</keyword>
<feature type="compositionally biased region" description="Polar residues" evidence="1">
    <location>
        <begin position="434"/>
        <end position="456"/>
    </location>
</feature>
<feature type="region of interest" description="Disordered" evidence="1">
    <location>
        <begin position="667"/>
        <end position="771"/>
    </location>
</feature>
<feature type="compositionally biased region" description="Basic and acidic residues" evidence="1">
    <location>
        <begin position="686"/>
        <end position="703"/>
    </location>
</feature>
<dbReference type="Proteomes" id="UP000182658">
    <property type="component" value="Unassembled WGS sequence"/>
</dbReference>
<dbReference type="InterPro" id="IPR006644">
    <property type="entry name" value="Cadg"/>
</dbReference>
<keyword evidence="2" id="KW-0472">Membrane</keyword>
<proteinExistence type="predicted"/>
<evidence type="ECO:0000313" key="5">
    <source>
        <dbReference type="EMBL" id="OIW28843.1"/>
    </source>
</evidence>
<evidence type="ECO:0000259" key="4">
    <source>
        <dbReference type="SMART" id="SM00736"/>
    </source>
</evidence>
<organism evidence="5 6">
    <name type="scientific">Coniochaeta ligniaria NRRL 30616</name>
    <dbReference type="NCBI Taxonomy" id="1408157"/>
    <lineage>
        <taxon>Eukaryota</taxon>
        <taxon>Fungi</taxon>
        <taxon>Dikarya</taxon>
        <taxon>Ascomycota</taxon>
        <taxon>Pezizomycotina</taxon>
        <taxon>Sordariomycetes</taxon>
        <taxon>Sordariomycetidae</taxon>
        <taxon>Coniochaetales</taxon>
        <taxon>Coniochaetaceae</taxon>
        <taxon>Coniochaeta</taxon>
    </lineage>
</organism>
<feature type="compositionally biased region" description="Low complexity" evidence="1">
    <location>
        <begin position="720"/>
        <end position="729"/>
    </location>
</feature>
<feature type="compositionally biased region" description="Low complexity" evidence="1">
    <location>
        <begin position="581"/>
        <end position="594"/>
    </location>
</feature>
<dbReference type="Pfam" id="PF05345">
    <property type="entry name" value="He_PIG"/>
    <property type="match status" value="3"/>
</dbReference>
<feature type="chain" id="PRO_5012769230" description="Dystroglycan-type cadherin-like domain-containing protein" evidence="3">
    <location>
        <begin position="20"/>
        <end position="923"/>
    </location>
</feature>
<keyword evidence="2" id="KW-1133">Transmembrane helix</keyword>
<feature type="region of interest" description="Disordered" evidence="1">
    <location>
        <begin position="560"/>
        <end position="635"/>
    </location>
</feature>
<feature type="compositionally biased region" description="Low complexity" evidence="1">
    <location>
        <begin position="742"/>
        <end position="755"/>
    </location>
</feature>
<dbReference type="STRING" id="1408157.A0A1J7INS3"/>
<sequence>MASLVLVAIASLLVAVVTAVPTISFPINSQVPPVARIGQPFSFVFSASTFSSSSELTYTLGQSPDWVSFDGKARRIYGTPKNTDVAAGTVVGVPVDIVATDDSGSVTMSATLVVSRNPPPTVSIPLAAQTPDFAPFSQPSSLIMRPDTSFAWTLASNTFTSASIYYAVMADNSPLPSWMTFDSAKLSFSGQTPPLAALVQTPQSFDFQLVASDVPGFSGASLPFSIVVGNHAVTAEESVITLNATIGERMSYKGLADSVKFDDQDAISAGVSVITTSGLPAWLTLNKSTWEISGTPPETAKSSNFTITMQDQHSDTLNLTVLVSVTDGLFVGDLPALNVTAGESFTFDLGNYLTSKQDLDVSVASNPTADWVKYDATKRVISGTAPSKLAGSQIAISIDVKSASSGLESTKQLNMSILRDTTPTTLITAPPRTATPTNSETLVYSGLSTSNPSASTAEGEPGEDDGKPSRRTILLAVLIPVLLLLLTLLGILAFCCYRRRKRPNSIDRRDISRPVPGSLTHSGSGSGDIMEQISVDSYDTEDELSPAAYLARDMSGPYFTDPSLLTPPPSRGGLHPSSGDAWPSSNAWPPSSAWRRSSNPYTPPKRPDIQSNLSAPNLHNTDSPTRAAHNRHIRNRTSRYRFSKVLNVDIPDSNIFSGDSTPDSSFFANTNFDSSPPLGGSTPPDRGTKLEDFMHADTIRRVPTESSSETPDHLAPPPLARLRTPAADTPDPPPRPFHPRRLFAPNSTLPPNIRSPSPPPDRRGGPLSSSPWTYAYDSLGLPRSSPPRSSVLRVVRPSVRAESSIYSSADAQATPSMSPARWPHPPSSQQRELPAAAAAVSRLSVSDDGDDDDGLPPRAQVSAEDVNEWIGVATSRYSKASSWLEAAAGFEGRSSQDVERDGSSSLRRPTTAGRSSGDYPVYI</sequence>
<feature type="domain" description="Dystroglycan-type cadherin-like" evidence="4">
    <location>
        <begin position="125"/>
        <end position="235"/>
    </location>
</feature>
<feature type="signal peptide" evidence="3">
    <location>
        <begin position="1"/>
        <end position="19"/>
    </location>
</feature>
<feature type="compositionally biased region" description="Polar residues" evidence="1">
    <location>
        <begin position="609"/>
        <end position="624"/>
    </location>
</feature>
<feature type="region of interest" description="Disordered" evidence="1">
    <location>
        <begin position="800"/>
        <end position="862"/>
    </location>
</feature>
<dbReference type="EMBL" id="KV875098">
    <property type="protein sequence ID" value="OIW28843.1"/>
    <property type="molecule type" value="Genomic_DNA"/>
</dbReference>
<feature type="region of interest" description="Disordered" evidence="1">
    <location>
        <begin position="507"/>
        <end position="529"/>
    </location>
</feature>